<organism evidence="1">
    <name type="scientific">Phytophthora nicotianae</name>
    <name type="common">Potato buckeye rot agent</name>
    <name type="synonym">Phytophthora parasitica</name>
    <dbReference type="NCBI Taxonomy" id="4792"/>
    <lineage>
        <taxon>Eukaryota</taxon>
        <taxon>Sar</taxon>
        <taxon>Stramenopiles</taxon>
        <taxon>Oomycota</taxon>
        <taxon>Peronosporomycetes</taxon>
        <taxon>Peronosporales</taxon>
        <taxon>Peronosporaceae</taxon>
        <taxon>Phytophthora</taxon>
    </lineage>
</organism>
<dbReference type="EMBL" id="KI673942">
    <property type="protein sequence ID" value="ETL35670.1"/>
    <property type="molecule type" value="Genomic_DNA"/>
</dbReference>
<dbReference type="Proteomes" id="UP000053864">
    <property type="component" value="Unassembled WGS sequence"/>
</dbReference>
<name>W2INM6_PHYNI</name>
<dbReference type="AlphaFoldDB" id="W2INM6"/>
<accession>W2INM6</accession>
<feature type="non-terminal residue" evidence="1">
    <location>
        <position position="1"/>
    </location>
</feature>
<sequence>ASSKGNEFSQRCEPKNVQSFSDFGKRCREHLREQLTVRFPEEDINEAKALLLGPRIKTEVLSIVKDRSLLERAKRELQREHDELYHKLFFRVTTEEESKIVPCVKPFQGL</sequence>
<protein>
    <submittedName>
        <fullName evidence="1">Uncharacterized protein</fullName>
    </submittedName>
</protein>
<proteinExistence type="predicted"/>
<evidence type="ECO:0000313" key="1">
    <source>
        <dbReference type="EMBL" id="ETL35670.1"/>
    </source>
</evidence>
<gene>
    <name evidence="1" type="ORF">L916_12228</name>
</gene>
<reference evidence="1" key="1">
    <citation type="submission" date="2013-11" db="EMBL/GenBank/DDBJ databases">
        <title>The Genome Sequence of Phytophthora parasitica CJ05E6.</title>
        <authorList>
            <consortium name="The Broad Institute Genomics Platform"/>
            <person name="Russ C."/>
            <person name="Tyler B."/>
            <person name="Panabieres F."/>
            <person name="Shan W."/>
            <person name="Tripathy S."/>
            <person name="Grunwald N."/>
            <person name="Machado M."/>
            <person name="Johnson C.S."/>
            <person name="Arredondo F."/>
            <person name="Hong C."/>
            <person name="Coffey M."/>
            <person name="Young S.K."/>
            <person name="Zeng Q."/>
            <person name="Gargeya S."/>
            <person name="Fitzgerald M."/>
            <person name="Abouelleil A."/>
            <person name="Alvarado L."/>
            <person name="Chapman S.B."/>
            <person name="Gainer-Dewar J."/>
            <person name="Goldberg J."/>
            <person name="Griggs A."/>
            <person name="Gujja S."/>
            <person name="Hansen M."/>
            <person name="Howarth C."/>
            <person name="Imamovic A."/>
            <person name="Ireland A."/>
            <person name="Larimer J."/>
            <person name="McCowan C."/>
            <person name="Murphy C."/>
            <person name="Pearson M."/>
            <person name="Poon T.W."/>
            <person name="Priest M."/>
            <person name="Roberts A."/>
            <person name="Saif S."/>
            <person name="Shea T."/>
            <person name="Sykes S."/>
            <person name="Wortman J."/>
            <person name="Nusbaum C."/>
            <person name="Birren B."/>
        </authorList>
    </citation>
    <scope>NUCLEOTIDE SEQUENCE [LARGE SCALE GENOMIC DNA]</scope>
    <source>
        <strain evidence="1">CJ05E6</strain>
    </source>
</reference>